<comment type="similarity">
    <text evidence="8">Belongs to the NhaC Na(+)/H(+) (TC 2.A.35) antiporter family.</text>
</comment>
<proteinExistence type="inferred from homology"/>
<evidence type="ECO:0000256" key="3">
    <source>
        <dbReference type="ARBA" id="ARBA00022449"/>
    </source>
</evidence>
<keyword evidence="12" id="KW-1185">Reference proteome</keyword>
<evidence type="ECO:0000256" key="4">
    <source>
        <dbReference type="ARBA" id="ARBA00022475"/>
    </source>
</evidence>
<keyword evidence="6 9" id="KW-1133">Transmembrane helix</keyword>
<keyword evidence="2" id="KW-0813">Transport</keyword>
<dbReference type="InterPro" id="IPR004770">
    <property type="entry name" value="Na/H_antiport_NhaC"/>
</dbReference>
<dbReference type="GO" id="GO:0005886">
    <property type="term" value="C:plasma membrane"/>
    <property type="evidence" value="ECO:0007669"/>
    <property type="project" value="UniProtKB-SubCell"/>
</dbReference>
<feature type="domain" description="Na+/H+ antiporter NhaC-like C-terminal" evidence="10">
    <location>
        <begin position="159"/>
        <end position="453"/>
    </location>
</feature>
<evidence type="ECO:0000256" key="6">
    <source>
        <dbReference type="ARBA" id="ARBA00022989"/>
    </source>
</evidence>
<dbReference type="EMBL" id="CP060637">
    <property type="protein sequence ID" value="QNM15611.1"/>
    <property type="molecule type" value="Genomic_DNA"/>
</dbReference>
<feature type="transmembrane region" description="Helical" evidence="9">
    <location>
        <begin position="261"/>
        <end position="279"/>
    </location>
</feature>
<keyword evidence="7 9" id="KW-0472">Membrane</keyword>
<feature type="transmembrane region" description="Helical" evidence="9">
    <location>
        <begin position="74"/>
        <end position="97"/>
    </location>
</feature>
<dbReference type="InterPro" id="IPR018461">
    <property type="entry name" value="Na/H_Antiport_NhaC-like_C"/>
</dbReference>
<evidence type="ECO:0000313" key="12">
    <source>
        <dbReference type="Proteomes" id="UP000515913"/>
    </source>
</evidence>
<name>A0A7G9GXS9_9FUSO</name>
<keyword evidence="5 9" id="KW-0812">Transmembrane</keyword>
<feature type="transmembrane region" description="Helical" evidence="9">
    <location>
        <begin position="191"/>
        <end position="211"/>
    </location>
</feature>
<feature type="transmembrane region" description="Helical" evidence="9">
    <location>
        <begin position="103"/>
        <end position="122"/>
    </location>
</feature>
<dbReference type="Pfam" id="PF03553">
    <property type="entry name" value="Na_H_antiporter"/>
    <property type="match status" value="1"/>
</dbReference>
<sequence length="471" mass="50398">MKKRQVSLSCALLPVIFLVAILFYSVQIAKLEVHIPIFISAIFAGFVALICKYATWDELEDGVVETIKMSMRAILILMIIGMVIGSWILSGIVPSMIYYGLKIINPMVFLPVAVIICSIVSISTGSSWSTASTVGIALVGIGEGLGLPRPMIAGAIISGAYFGDKLSPMSDTTTLAPAMAGATLFDHIKHMLYSTVPSYIITLIGFIILSIKHTSGGEVDTAQINSILNALSGSFNINPFLLLIPIFVIGMVVMKVPAIPGLFIGSLLGAAVAVIFQGASLKTALYSLHYGYSGSTGNPMVDELLNRGGMNSMMWTVSIILCAMTFGGIMEKSGMLGCIADKILKFANSTGKLILATLLTPMFINSVAGDQYLSIVIPGRMFKESYEKRGLAPKNLSRALEDSGTMTSPLIPWNTCGAFMMGALGVGPWVYVPYCLFNLVSPLISLIYGFTGFTIEKIKPSTEQKVTEVTD</sequence>
<evidence type="ECO:0000256" key="8">
    <source>
        <dbReference type="ARBA" id="ARBA00038435"/>
    </source>
</evidence>
<dbReference type="PANTHER" id="PTHR33451:SF3">
    <property type="entry name" value="MALATE-2H(+)_NA(+)-LACTATE ANTIPORTER"/>
    <property type="match status" value="1"/>
</dbReference>
<evidence type="ECO:0000256" key="9">
    <source>
        <dbReference type="SAM" id="Phobius"/>
    </source>
</evidence>
<dbReference type="GO" id="GO:0015297">
    <property type="term" value="F:antiporter activity"/>
    <property type="evidence" value="ECO:0007669"/>
    <property type="project" value="UniProtKB-KW"/>
</dbReference>
<feature type="transmembrane region" description="Helical" evidence="9">
    <location>
        <begin position="313"/>
        <end position="331"/>
    </location>
</feature>
<reference evidence="11 12" key="1">
    <citation type="submission" date="2020-08" db="EMBL/GenBank/DDBJ databases">
        <authorList>
            <person name="Liu C."/>
            <person name="Sun Q."/>
        </authorList>
    </citation>
    <scope>NUCLEOTIDE SEQUENCE [LARGE SCALE GENOMIC DNA]</scope>
    <source>
        <strain evidence="11 12">NSJ-57</strain>
    </source>
</reference>
<dbReference type="AlphaFoldDB" id="A0A7G9GXS9"/>
<evidence type="ECO:0000256" key="5">
    <source>
        <dbReference type="ARBA" id="ARBA00022692"/>
    </source>
</evidence>
<evidence type="ECO:0000256" key="2">
    <source>
        <dbReference type="ARBA" id="ARBA00022448"/>
    </source>
</evidence>
<keyword evidence="4" id="KW-1003">Cell membrane</keyword>
<feature type="transmembrane region" description="Helical" evidence="9">
    <location>
        <begin position="343"/>
        <end position="364"/>
    </location>
</feature>
<dbReference type="Proteomes" id="UP000515913">
    <property type="component" value="Chromosome"/>
</dbReference>
<dbReference type="KEGG" id="fho:H9Q81_01865"/>
<feature type="transmembrane region" description="Helical" evidence="9">
    <location>
        <begin position="431"/>
        <end position="455"/>
    </location>
</feature>
<feature type="transmembrane region" description="Helical" evidence="9">
    <location>
        <begin position="33"/>
        <end position="54"/>
    </location>
</feature>
<feature type="transmembrane region" description="Helical" evidence="9">
    <location>
        <begin position="7"/>
        <end position="27"/>
    </location>
</feature>
<comment type="subcellular location">
    <subcellularLocation>
        <location evidence="1">Cell membrane</location>
        <topology evidence="1">Multi-pass membrane protein</topology>
    </subcellularLocation>
</comment>
<accession>A0A7G9GXS9</accession>
<dbReference type="NCBIfam" id="TIGR00931">
    <property type="entry name" value="antiport_nhaC"/>
    <property type="match status" value="1"/>
</dbReference>
<dbReference type="RefSeq" id="WP_101475077.1">
    <property type="nucleotide sequence ID" value="NZ_CP060637.1"/>
</dbReference>
<feature type="transmembrane region" description="Helical" evidence="9">
    <location>
        <begin position="231"/>
        <end position="254"/>
    </location>
</feature>
<protein>
    <submittedName>
        <fullName evidence="11">Na+/H+ antiporter NhaC</fullName>
    </submittedName>
</protein>
<keyword evidence="3" id="KW-0050">Antiport</keyword>
<evidence type="ECO:0000259" key="10">
    <source>
        <dbReference type="Pfam" id="PF03553"/>
    </source>
</evidence>
<evidence type="ECO:0000256" key="1">
    <source>
        <dbReference type="ARBA" id="ARBA00004651"/>
    </source>
</evidence>
<evidence type="ECO:0000313" key="11">
    <source>
        <dbReference type="EMBL" id="QNM15611.1"/>
    </source>
</evidence>
<organism evidence="11 12">
    <name type="scientific">Fusobacterium hominis</name>
    <dbReference type="NCBI Taxonomy" id="2764326"/>
    <lineage>
        <taxon>Bacteria</taxon>
        <taxon>Fusobacteriati</taxon>
        <taxon>Fusobacteriota</taxon>
        <taxon>Fusobacteriia</taxon>
        <taxon>Fusobacteriales</taxon>
        <taxon>Fusobacteriaceae</taxon>
        <taxon>Fusobacterium</taxon>
    </lineage>
</organism>
<gene>
    <name evidence="11" type="primary">nhaC</name>
    <name evidence="11" type="ORF">H9Q81_01865</name>
</gene>
<evidence type="ECO:0000256" key="7">
    <source>
        <dbReference type="ARBA" id="ARBA00023136"/>
    </source>
</evidence>
<dbReference type="PANTHER" id="PTHR33451">
    <property type="entry name" value="MALATE-2H(+)/NA(+)-LACTATE ANTIPORTER"/>
    <property type="match status" value="1"/>
</dbReference>
<dbReference type="InterPro" id="IPR052180">
    <property type="entry name" value="NhaC_Na-H+_Antiporter"/>
</dbReference>